<feature type="domain" description="AT3G52170-like helix-turn-helix" evidence="2">
    <location>
        <begin position="55"/>
        <end position="102"/>
    </location>
</feature>
<organism evidence="3 4">
    <name type="scientific">Turnera subulata</name>
    <dbReference type="NCBI Taxonomy" id="218843"/>
    <lineage>
        <taxon>Eukaryota</taxon>
        <taxon>Viridiplantae</taxon>
        <taxon>Streptophyta</taxon>
        <taxon>Embryophyta</taxon>
        <taxon>Tracheophyta</taxon>
        <taxon>Spermatophyta</taxon>
        <taxon>Magnoliopsida</taxon>
        <taxon>eudicotyledons</taxon>
        <taxon>Gunneridae</taxon>
        <taxon>Pentapetalae</taxon>
        <taxon>rosids</taxon>
        <taxon>fabids</taxon>
        <taxon>Malpighiales</taxon>
        <taxon>Passifloraceae</taxon>
        <taxon>Turnera</taxon>
    </lineage>
</organism>
<gene>
    <name evidence="3" type="ORF">Tsubulata_006316</name>
</gene>
<reference evidence="3" key="2">
    <citation type="journal article" date="2023" name="Plants (Basel)">
        <title>Annotation of the Turnera subulata (Passifloraceae) Draft Genome Reveals the S-Locus Evolved after the Divergence of Turneroideae from Passifloroideae in a Stepwise Manner.</title>
        <authorList>
            <person name="Henning P.M."/>
            <person name="Roalson E.H."/>
            <person name="Mir W."/>
            <person name="McCubbin A.G."/>
            <person name="Shore J.S."/>
        </authorList>
    </citation>
    <scope>NUCLEOTIDE SEQUENCE</scope>
    <source>
        <strain evidence="3">F60SS</strain>
    </source>
</reference>
<feature type="region of interest" description="Disordered" evidence="1">
    <location>
        <begin position="25"/>
        <end position="53"/>
    </location>
</feature>
<evidence type="ECO:0000256" key="1">
    <source>
        <dbReference type="SAM" id="MobiDB-lite"/>
    </source>
</evidence>
<evidence type="ECO:0000313" key="4">
    <source>
        <dbReference type="Proteomes" id="UP001141552"/>
    </source>
</evidence>
<dbReference type="PANTHER" id="PTHR34568">
    <property type="entry name" value="RRM DOMAIN-CONTAINING PROTEIN"/>
    <property type="match status" value="1"/>
</dbReference>
<reference evidence="3" key="1">
    <citation type="submission" date="2022-02" db="EMBL/GenBank/DDBJ databases">
        <authorList>
            <person name="Henning P.M."/>
            <person name="McCubbin A.G."/>
            <person name="Shore J.S."/>
        </authorList>
    </citation>
    <scope>NUCLEOTIDE SEQUENCE</scope>
    <source>
        <strain evidence="3">F60SS</strain>
        <tissue evidence="3">Leaves</tissue>
    </source>
</reference>
<dbReference type="Pfam" id="PF25896">
    <property type="entry name" value="HTH_AT3G52170"/>
    <property type="match status" value="1"/>
</dbReference>
<sequence>MIRRAGSTSTAKTVFNEVNNAIKGSGIQRRGGANAASVPSDIPKPSRPGKKIPINERRVMVESYVNKYRESNAGKFPSITDTCKEVGGSFYVVRKIVQELEYNSKVDPPISGKESLGPKKTAGKSESVTVQNASTGGVKVDAHVAEATEKALEVELALKTSETMLYEEIVETKIQENSDLATTEHSLLEEDTKGIHLPCPESSDEVKETQRDKLDSVVGNSNLLREKAGDQCSGLEVLEKEDAASHFLSAESHLQKFDSKNVYHPFVEITEEDNIKRPACDAQMDNQINTKELPEQDINLLDKKADNVFSTQPEDLKKDDATSPFLSTESHVDKFQFETISHPYTASTGEDKEEHLVSGDIRASDHPKHKEEFPKQDKTVLAEKVDNGFSNQQEHLRKEDVDSSFVSTESHLDKFETKNISYPKAESTGEDKKEHLVSGDIRDPDHPKHKEELPEQDKYLQDTLTKQMDETKPPKESTLWGNLKSFAGGIINMWRKL</sequence>
<protein>
    <recommendedName>
        <fullName evidence="2">AT3G52170-like helix-turn-helix domain-containing protein</fullName>
    </recommendedName>
</protein>
<feature type="compositionally biased region" description="Basic and acidic residues" evidence="1">
    <location>
        <begin position="427"/>
        <end position="456"/>
    </location>
</feature>
<dbReference type="PANTHER" id="PTHR34568:SF4">
    <property type="entry name" value="OS02G0638000 PROTEIN"/>
    <property type="match status" value="1"/>
</dbReference>
<dbReference type="InterPro" id="IPR058941">
    <property type="entry name" value="HTH_AT3G52170-like"/>
</dbReference>
<accession>A0A9Q0G6T1</accession>
<name>A0A9Q0G6T1_9ROSI</name>
<dbReference type="OrthoDB" id="829994at2759"/>
<dbReference type="InterPro" id="IPR058942">
    <property type="entry name" value="AT3G52170-like"/>
</dbReference>
<dbReference type="EMBL" id="JAKUCV010001933">
    <property type="protein sequence ID" value="KAJ4844480.1"/>
    <property type="molecule type" value="Genomic_DNA"/>
</dbReference>
<feature type="region of interest" description="Disordered" evidence="1">
    <location>
        <begin position="417"/>
        <end position="456"/>
    </location>
</feature>
<dbReference type="AlphaFoldDB" id="A0A9Q0G6T1"/>
<feature type="region of interest" description="Disordered" evidence="1">
    <location>
        <begin position="109"/>
        <end position="130"/>
    </location>
</feature>
<evidence type="ECO:0000259" key="2">
    <source>
        <dbReference type="Pfam" id="PF25896"/>
    </source>
</evidence>
<dbReference type="Proteomes" id="UP001141552">
    <property type="component" value="Unassembled WGS sequence"/>
</dbReference>
<evidence type="ECO:0000313" key="3">
    <source>
        <dbReference type="EMBL" id="KAJ4844480.1"/>
    </source>
</evidence>
<comment type="caution">
    <text evidence="3">The sequence shown here is derived from an EMBL/GenBank/DDBJ whole genome shotgun (WGS) entry which is preliminary data.</text>
</comment>
<proteinExistence type="predicted"/>
<keyword evidence="4" id="KW-1185">Reference proteome</keyword>